<name>A0ACA9LB72_9GLOM</name>
<organism evidence="1 2">
    <name type="scientific">Cetraspora pellucida</name>
    <dbReference type="NCBI Taxonomy" id="1433469"/>
    <lineage>
        <taxon>Eukaryota</taxon>
        <taxon>Fungi</taxon>
        <taxon>Fungi incertae sedis</taxon>
        <taxon>Mucoromycota</taxon>
        <taxon>Glomeromycotina</taxon>
        <taxon>Glomeromycetes</taxon>
        <taxon>Diversisporales</taxon>
        <taxon>Gigasporaceae</taxon>
        <taxon>Cetraspora</taxon>
    </lineage>
</organism>
<protein>
    <submittedName>
        <fullName evidence="1">8456_t:CDS:1</fullName>
    </submittedName>
</protein>
<dbReference type="Proteomes" id="UP000789366">
    <property type="component" value="Unassembled WGS sequence"/>
</dbReference>
<proteinExistence type="predicted"/>
<evidence type="ECO:0000313" key="2">
    <source>
        <dbReference type="Proteomes" id="UP000789366"/>
    </source>
</evidence>
<sequence length="40" mass="4654">MFDSETFLSIFSQTICNDILGEREGVVYNVIKINIKIFKK</sequence>
<comment type="caution">
    <text evidence="1">The sequence shown here is derived from an EMBL/GenBank/DDBJ whole genome shotgun (WGS) entry which is preliminary data.</text>
</comment>
<reference evidence="1" key="1">
    <citation type="submission" date="2021-06" db="EMBL/GenBank/DDBJ databases">
        <authorList>
            <person name="Kallberg Y."/>
            <person name="Tangrot J."/>
            <person name="Rosling A."/>
        </authorList>
    </citation>
    <scope>NUCLEOTIDE SEQUENCE</scope>
    <source>
        <strain evidence="1">28 12/20/2015</strain>
    </source>
</reference>
<evidence type="ECO:0000313" key="1">
    <source>
        <dbReference type="EMBL" id="CAG8520453.1"/>
    </source>
</evidence>
<feature type="non-terminal residue" evidence="1">
    <location>
        <position position="40"/>
    </location>
</feature>
<gene>
    <name evidence="1" type="ORF">SPELUC_LOCUS3907</name>
</gene>
<dbReference type="EMBL" id="CAJVPW010003196">
    <property type="protein sequence ID" value="CAG8520453.1"/>
    <property type="molecule type" value="Genomic_DNA"/>
</dbReference>
<keyword evidence="2" id="KW-1185">Reference proteome</keyword>
<accession>A0ACA9LB72</accession>